<comment type="caution">
    <text evidence="2">The sequence shown here is derived from an EMBL/GenBank/DDBJ whole genome shotgun (WGS) entry which is preliminary data.</text>
</comment>
<dbReference type="SUPFAM" id="SSF54427">
    <property type="entry name" value="NTF2-like"/>
    <property type="match status" value="1"/>
</dbReference>
<keyword evidence="3" id="KW-1185">Reference proteome</keyword>
<dbReference type="Pfam" id="PF13577">
    <property type="entry name" value="SnoaL_4"/>
    <property type="match status" value="1"/>
</dbReference>
<evidence type="ECO:0000313" key="3">
    <source>
        <dbReference type="Proteomes" id="UP000031057"/>
    </source>
</evidence>
<dbReference type="Proteomes" id="UP000031057">
    <property type="component" value="Unassembled WGS sequence"/>
</dbReference>
<organism evidence="2 3">
    <name type="scientific">Novosphingobium malaysiense</name>
    <dbReference type="NCBI Taxonomy" id="1348853"/>
    <lineage>
        <taxon>Bacteria</taxon>
        <taxon>Pseudomonadati</taxon>
        <taxon>Pseudomonadota</taxon>
        <taxon>Alphaproteobacteria</taxon>
        <taxon>Sphingomonadales</taxon>
        <taxon>Sphingomonadaceae</taxon>
        <taxon>Novosphingobium</taxon>
    </lineage>
</organism>
<evidence type="ECO:0000313" key="2">
    <source>
        <dbReference type="EMBL" id="KHK88992.1"/>
    </source>
</evidence>
<dbReference type="InterPro" id="IPR037401">
    <property type="entry name" value="SnoaL-like"/>
</dbReference>
<dbReference type="AlphaFoldDB" id="A0A0B1ZI20"/>
<dbReference type="CDD" id="cd00531">
    <property type="entry name" value="NTF2_like"/>
    <property type="match status" value="1"/>
</dbReference>
<proteinExistence type="predicted"/>
<evidence type="ECO:0000259" key="1">
    <source>
        <dbReference type="Pfam" id="PF13577"/>
    </source>
</evidence>
<dbReference type="EMBL" id="JTDI01000011">
    <property type="protein sequence ID" value="KHK88992.1"/>
    <property type="molecule type" value="Genomic_DNA"/>
</dbReference>
<dbReference type="InterPro" id="IPR032710">
    <property type="entry name" value="NTF2-like_dom_sf"/>
</dbReference>
<name>A0A0B1ZI20_9SPHN</name>
<feature type="domain" description="SnoaL-like" evidence="1">
    <location>
        <begin position="5"/>
        <end position="130"/>
    </location>
</feature>
<sequence length="149" mass="16745">MTIEEMLAREAIRYTLACYNVAGDRGRFDEMIAQFTEDGVLELPDGTRHEGRDAIRASIFGVGQRAEGESRPVPAFVRHHISTSQIEFTGPETASGRTYFNVYTNVGLDHCGFYSDTLRKTGERWLLIERKARLDWASPQSVMASAPSR</sequence>
<gene>
    <name evidence="2" type="ORF">LK12_23175</name>
</gene>
<dbReference type="RefSeq" id="WP_039290479.1">
    <property type="nucleotide sequence ID" value="NZ_JTDI01000011.1"/>
</dbReference>
<accession>A0A0B1ZI20</accession>
<dbReference type="Gene3D" id="3.10.450.50">
    <property type="match status" value="1"/>
</dbReference>
<dbReference type="STRING" id="1348853.LK12_23175"/>
<reference evidence="2 3" key="1">
    <citation type="submission" date="2014-10" db="EMBL/GenBank/DDBJ databases">
        <title>Genome sequence of Novosphingobium malaysiense MUSC 273(T).</title>
        <authorList>
            <person name="Lee L.-H."/>
        </authorList>
    </citation>
    <scope>NUCLEOTIDE SEQUENCE [LARGE SCALE GENOMIC DNA]</scope>
    <source>
        <strain evidence="2 3">MUSC 273</strain>
    </source>
</reference>
<dbReference type="OrthoDB" id="2860904at2"/>
<protein>
    <recommendedName>
        <fullName evidence="1">SnoaL-like domain-containing protein</fullName>
    </recommendedName>
</protein>